<reference evidence="1 2" key="1">
    <citation type="submission" date="2018-06" db="EMBL/GenBank/DDBJ databases">
        <title>Comparative genomics reveals the genomic features of Rhizophagus irregularis, R. cerebriforme, R. diaphanum and Gigaspora rosea, and their symbiotic lifestyle signature.</title>
        <authorList>
            <person name="Morin E."/>
            <person name="San Clemente H."/>
            <person name="Chen E.C.H."/>
            <person name="De La Providencia I."/>
            <person name="Hainaut M."/>
            <person name="Kuo A."/>
            <person name="Kohler A."/>
            <person name="Murat C."/>
            <person name="Tang N."/>
            <person name="Roy S."/>
            <person name="Loubradou J."/>
            <person name="Henrissat B."/>
            <person name="Grigoriev I.V."/>
            <person name="Corradi N."/>
            <person name="Roux C."/>
            <person name="Martin F.M."/>
        </authorList>
    </citation>
    <scope>NUCLEOTIDE SEQUENCE [LARGE SCALE GENOMIC DNA]</scope>
    <source>
        <strain evidence="1 2">DAOM 227022</strain>
    </source>
</reference>
<accession>A0A397S7Q0</accession>
<evidence type="ECO:0000313" key="2">
    <source>
        <dbReference type="Proteomes" id="UP000265703"/>
    </source>
</evidence>
<dbReference type="Proteomes" id="UP000265703">
    <property type="component" value="Unassembled WGS sequence"/>
</dbReference>
<dbReference type="EMBL" id="QKYT01000894">
    <property type="protein sequence ID" value="RIA80809.1"/>
    <property type="molecule type" value="Genomic_DNA"/>
</dbReference>
<organism evidence="1 2">
    <name type="scientific">Glomus cerebriforme</name>
    <dbReference type="NCBI Taxonomy" id="658196"/>
    <lineage>
        <taxon>Eukaryota</taxon>
        <taxon>Fungi</taxon>
        <taxon>Fungi incertae sedis</taxon>
        <taxon>Mucoromycota</taxon>
        <taxon>Glomeromycotina</taxon>
        <taxon>Glomeromycetes</taxon>
        <taxon>Glomerales</taxon>
        <taxon>Glomeraceae</taxon>
        <taxon>Glomus</taxon>
    </lineage>
</organism>
<sequence length="327" mass="37081">MPISLYFAILDHPLKSPFSIVIPEDGIEINGIKHPLDQISFGDLKELIHKFKGSPLLIANGIIIVQLSLPATSAGSFQQGITQVALKPDEIFKNFLRSKHSQFLDTYIKNNDPLPLYDSSRTKDSQRTSPETDVGLHTSLYIINRSLTLSRILKIPVPVTSSNHPSLLLYNLHEPITQISAVQSAITKAKNNLLIFLGTYGCEKMRTCYELLCENWELYFVALRKGNGGSADIEAIEIHLSEKLIQNFEENYQFAENIIFGNLYEYNDDIFLELILQLNVCIPLSVMTCIGEIYQQFQQISSDRKKFIIILDETQVLEDVLRGKFKL</sequence>
<dbReference type="OrthoDB" id="2445305at2759"/>
<gene>
    <name evidence="1" type="ORF">C1645_838041</name>
</gene>
<name>A0A397S7Q0_9GLOM</name>
<evidence type="ECO:0000313" key="1">
    <source>
        <dbReference type="EMBL" id="RIA80809.1"/>
    </source>
</evidence>
<protein>
    <submittedName>
        <fullName evidence="1">Uncharacterized protein</fullName>
    </submittedName>
</protein>
<keyword evidence="2" id="KW-1185">Reference proteome</keyword>
<proteinExistence type="predicted"/>
<dbReference type="AlphaFoldDB" id="A0A397S7Q0"/>
<comment type="caution">
    <text evidence="1">The sequence shown here is derived from an EMBL/GenBank/DDBJ whole genome shotgun (WGS) entry which is preliminary data.</text>
</comment>